<dbReference type="eggNOG" id="KOG2504">
    <property type="taxonomic scope" value="Eukaryota"/>
</dbReference>
<comment type="catalytic activity">
    <reaction evidence="8">
        <text>guanidinoacetate(in) = guanidinoacetate(out)</text>
        <dbReference type="Rhea" id="RHEA:73047"/>
        <dbReference type="ChEBI" id="CHEBI:57742"/>
    </reaction>
</comment>
<evidence type="ECO:0000313" key="13">
    <source>
        <dbReference type="Proteomes" id="UP000008672"/>
    </source>
</evidence>
<evidence type="ECO:0000256" key="7">
    <source>
        <dbReference type="ARBA" id="ARBA00036521"/>
    </source>
</evidence>
<dbReference type="AlphaFoldDB" id="H2ZU91"/>
<feature type="transmembrane region" description="Helical" evidence="10">
    <location>
        <begin position="74"/>
        <end position="98"/>
    </location>
</feature>
<dbReference type="Pfam" id="PF07690">
    <property type="entry name" value="MFS_1"/>
    <property type="match status" value="1"/>
</dbReference>
<evidence type="ECO:0000256" key="10">
    <source>
        <dbReference type="SAM" id="Phobius"/>
    </source>
</evidence>
<feature type="transmembrane region" description="Helical" evidence="10">
    <location>
        <begin position="205"/>
        <end position="224"/>
    </location>
</feature>
<dbReference type="GO" id="GO:0022857">
    <property type="term" value="F:transmembrane transporter activity"/>
    <property type="evidence" value="ECO:0007669"/>
    <property type="project" value="InterPro"/>
</dbReference>
<feature type="transmembrane region" description="Helical" evidence="10">
    <location>
        <begin position="12"/>
        <end position="34"/>
    </location>
</feature>
<dbReference type="PANTHER" id="PTHR11360">
    <property type="entry name" value="MONOCARBOXYLATE TRANSPORTER"/>
    <property type="match status" value="1"/>
</dbReference>
<dbReference type="InParanoid" id="H2ZU91"/>
<dbReference type="OMA" id="LVSIASX"/>
<evidence type="ECO:0000256" key="2">
    <source>
        <dbReference type="ARBA" id="ARBA00006727"/>
    </source>
</evidence>
<dbReference type="Gene3D" id="1.20.1250.20">
    <property type="entry name" value="MFS general substrate transporter like domains"/>
    <property type="match status" value="1"/>
</dbReference>
<dbReference type="PANTHER" id="PTHR11360:SF318">
    <property type="entry name" value="MONOCARBOXYLATE TRANSPORTER 12"/>
    <property type="match status" value="1"/>
</dbReference>
<evidence type="ECO:0000256" key="5">
    <source>
        <dbReference type="ARBA" id="ARBA00022989"/>
    </source>
</evidence>
<feature type="transmembrane region" description="Helical" evidence="10">
    <location>
        <begin position="236"/>
        <end position="255"/>
    </location>
</feature>
<dbReference type="InterPro" id="IPR036259">
    <property type="entry name" value="MFS_trans_sf"/>
</dbReference>
<feature type="transmembrane region" description="Helical" evidence="10">
    <location>
        <begin position="40"/>
        <end position="62"/>
    </location>
</feature>
<reference evidence="12" key="3">
    <citation type="submission" date="2025-09" db="UniProtKB">
        <authorList>
            <consortium name="Ensembl"/>
        </authorList>
    </citation>
    <scope>IDENTIFICATION</scope>
</reference>
<keyword evidence="6 10" id="KW-0472">Membrane</keyword>
<comment type="subcellular location">
    <subcellularLocation>
        <location evidence="1">Basolateral cell membrane</location>
        <topology evidence="1">Multi-pass membrane protein</topology>
    </subcellularLocation>
</comment>
<dbReference type="Proteomes" id="UP000008672">
    <property type="component" value="Unassembled WGS sequence"/>
</dbReference>
<feature type="domain" description="Major facilitator superfamily (MFS) profile" evidence="11">
    <location>
        <begin position="1"/>
        <end position="303"/>
    </location>
</feature>
<comment type="function">
    <text evidence="9">Functions as a transporter for creatine and as well for its precursor guanidinoacetate. Transport of creatine and GAA is independent of resting membrane potential and extracellular Na(+), Cl(-), or pH. Contributes to the process of creatine biosynthesis and distribution.</text>
</comment>
<evidence type="ECO:0000256" key="8">
    <source>
        <dbReference type="ARBA" id="ARBA00036771"/>
    </source>
</evidence>
<name>H2ZU91_LATCH</name>
<feature type="transmembrane region" description="Helical" evidence="10">
    <location>
        <begin position="275"/>
        <end position="293"/>
    </location>
</feature>
<evidence type="ECO:0000256" key="1">
    <source>
        <dbReference type="ARBA" id="ARBA00004554"/>
    </source>
</evidence>
<gene>
    <name evidence="12" type="primary">SLC16A12</name>
</gene>
<organism evidence="12 13">
    <name type="scientific">Latimeria chalumnae</name>
    <name type="common">Coelacanth</name>
    <dbReference type="NCBI Taxonomy" id="7897"/>
    <lineage>
        <taxon>Eukaryota</taxon>
        <taxon>Metazoa</taxon>
        <taxon>Chordata</taxon>
        <taxon>Craniata</taxon>
        <taxon>Vertebrata</taxon>
        <taxon>Euteleostomi</taxon>
        <taxon>Coelacanthiformes</taxon>
        <taxon>Coelacanthidae</taxon>
        <taxon>Latimeria</taxon>
    </lineage>
</organism>
<keyword evidence="4 10" id="KW-0812">Transmembrane</keyword>
<evidence type="ECO:0000259" key="11">
    <source>
        <dbReference type="PROSITE" id="PS50850"/>
    </source>
</evidence>
<evidence type="ECO:0000256" key="9">
    <source>
        <dbReference type="ARBA" id="ARBA00037605"/>
    </source>
</evidence>
<keyword evidence="5 10" id="KW-1133">Transmembrane helix</keyword>
<proteinExistence type="inferred from homology"/>
<sequence>LAPLGSFLGNHLSCRVAVILGGMLASTGLILSSFATSLEYLYLTLGVLTGLGFALSYTPTIAMVGKYFTQRKAVAYGIAMSGSGIGTFFLAPVVQLLIEHFSWRGALLILGGFVANLCVCGALLRPITLKEDLAKLKPSNCKPIKLEKNCGLKCFCCLSHQEYDFLLMPDFIVLAFSILFMAYGCSPPFVYLVPYALSVGVSHQNAAFLMSILGVIDIVGNITFGWLTDRSLSEELIFSVICYALIYRSLVHLYFASLFRFWLLCLIATLRNLRGLLEGIMLLLITYNSVLVWNTKIHSEHYL</sequence>
<comment type="similarity">
    <text evidence="2">Belongs to the major facilitator superfamily. Monocarboxylate porter (TC 2.A.1.13) family.</text>
</comment>
<protein>
    <submittedName>
        <fullName evidence="12">Solute carrier family 16 member 12</fullName>
    </submittedName>
</protein>
<feature type="transmembrane region" description="Helical" evidence="10">
    <location>
        <begin position="104"/>
        <end position="124"/>
    </location>
</feature>
<evidence type="ECO:0000256" key="4">
    <source>
        <dbReference type="ARBA" id="ARBA00022692"/>
    </source>
</evidence>
<evidence type="ECO:0000256" key="3">
    <source>
        <dbReference type="ARBA" id="ARBA00022475"/>
    </source>
</evidence>
<dbReference type="GeneTree" id="ENSGT00940000156169"/>
<dbReference type="InterPro" id="IPR050327">
    <property type="entry name" value="Proton-linked_MCT"/>
</dbReference>
<reference evidence="12" key="2">
    <citation type="submission" date="2025-08" db="UniProtKB">
        <authorList>
            <consortium name="Ensembl"/>
        </authorList>
    </citation>
    <scope>IDENTIFICATION</scope>
</reference>
<reference evidence="13" key="1">
    <citation type="submission" date="2011-08" db="EMBL/GenBank/DDBJ databases">
        <title>The draft genome of Latimeria chalumnae.</title>
        <authorList>
            <person name="Di Palma F."/>
            <person name="Alfoldi J."/>
            <person name="Johnson J."/>
            <person name="Berlin A."/>
            <person name="Gnerre S."/>
            <person name="Jaffe D."/>
            <person name="MacCallum I."/>
            <person name="Young S."/>
            <person name="Walker B.J."/>
            <person name="Lander E."/>
            <person name="Lindblad-Toh K."/>
        </authorList>
    </citation>
    <scope>NUCLEOTIDE SEQUENCE [LARGE SCALE GENOMIC DNA]</scope>
    <source>
        <strain evidence="13">Wild caught</strain>
    </source>
</reference>
<comment type="catalytic activity">
    <reaction evidence="7">
        <text>creatine(in) = creatine(out)</text>
        <dbReference type="Rhea" id="RHEA:73043"/>
        <dbReference type="ChEBI" id="CHEBI:57947"/>
    </reaction>
</comment>
<dbReference type="GO" id="GO:0016323">
    <property type="term" value="C:basolateral plasma membrane"/>
    <property type="evidence" value="ECO:0007669"/>
    <property type="project" value="UniProtKB-SubCell"/>
</dbReference>
<dbReference type="InterPro" id="IPR011701">
    <property type="entry name" value="MFS"/>
</dbReference>
<dbReference type="PROSITE" id="PS50850">
    <property type="entry name" value="MFS"/>
    <property type="match status" value="1"/>
</dbReference>
<evidence type="ECO:0000256" key="6">
    <source>
        <dbReference type="ARBA" id="ARBA00023136"/>
    </source>
</evidence>
<dbReference type="InterPro" id="IPR020846">
    <property type="entry name" value="MFS_dom"/>
</dbReference>
<dbReference type="HOGENOM" id="CLU_001265_59_1_1"/>
<keyword evidence="13" id="KW-1185">Reference proteome</keyword>
<evidence type="ECO:0000313" key="12">
    <source>
        <dbReference type="Ensembl" id="ENSLACP00000000962.1"/>
    </source>
</evidence>
<feature type="transmembrane region" description="Helical" evidence="10">
    <location>
        <begin position="171"/>
        <end position="193"/>
    </location>
</feature>
<dbReference type="STRING" id="7897.ENSLACP00000000962"/>
<keyword evidence="3" id="KW-1003">Cell membrane</keyword>
<dbReference type="EMBL" id="AFYH01270282">
    <property type="status" value="NOT_ANNOTATED_CDS"/>
    <property type="molecule type" value="Genomic_DNA"/>
</dbReference>
<dbReference type="GO" id="GO:0015881">
    <property type="term" value="P:creatine transmembrane transport"/>
    <property type="evidence" value="ECO:0007669"/>
    <property type="project" value="TreeGrafter"/>
</dbReference>
<dbReference type="Ensembl" id="ENSLACT00000000971.1">
    <property type="protein sequence ID" value="ENSLACP00000000962.1"/>
    <property type="gene ID" value="ENSLACG00000000860.1"/>
</dbReference>
<accession>H2ZU91</accession>
<dbReference type="SUPFAM" id="SSF103473">
    <property type="entry name" value="MFS general substrate transporter"/>
    <property type="match status" value="1"/>
</dbReference>